<dbReference type="Proteomes" id="UP000251088">
    <property type="component" value="Unassembled WGS sequence"/>
</dbReference>
<reference evidence="2 3" key="1">
    <citation type="submission" date="2018-06" db="EMBL/GenBank/DDBJ databases">
        <authorList>
            <consortium name="Pathogen Informatics"/>
            <person name="Doyle S."/>
        </authorList>
    </citation>
    <scope>NUCLEOTIDE SEQUENCE [LARGE SCALE GENOMIC DNA]</scope>
    <source>
        <strain evidence="2 3">NCTC9128</strain>
    </source>
</reference>
<evidence type="ECO:0000259" key="1">
    <source>
        <dbReference type="PROSITE" id="PS51704"/>
    </source>
</evidence>
<proteinExistence type="predicted"/>
<sequence length="46" mass="5121">MDCFRSQDKAHIIFFGINSAEDYRTAIELGADGVMVDSPAQAKSWQ</sequence>
<dbReference type="Gene3D" id="3.20.20.190">
    <property type="entry name" value="Phosphatidylinositol (PI) phosphodiesterase"/>
    <property type="match status" value="1"/>
</dbReference>
<dbReference type="InterPro" id="IPR030395">
    <property type="entry name" value="GP_PDE_dom"/>
</dbReference>
<dbReference type="EMBL" id="UAWN01000014">
    <property type="protein sequence ID" value="SQC39013.1"/>
    <property type="molecule type" value="Genomic_DNA"/>
</dbReference>
<dbReference type="PROSITE" id="PS51704">
    <property type="entry name" value="GP_PDE"/>
    <property type="match status" value="1"/>
</dbReference>
<organism evidence="2 3">
    <name type="scientific">Klebsiella pneumoniae</name>
    <dbReference type="NCBI Taxonomy" id="573"/>
    <lineage>
        <taxon>Bacteria</taxon>
        <taxon>Pseudomonadati</taxon>
        <taxon>Pseudomonadota</taxon>
        <taxon>Gammaproteobacteria</taxon>
        <taxon>Enterobacterales</taxon>
        <taxon>Enterobacteriaceae</taxon>
        <taxon>Klebsiella/Raoultella group</taxon>
        <taxon>Klebsiella</taxon>
        <taxon>Klebsiella pneumoniae complex</taxon>
    </lineage>
</organism>
<evidence type="ECO:0000313" key="2">
    <source>
        <dbReference type="EMBL" id="SQC39013.1"/>
    </source>
</evidence>
<dbReference type="InterPro" id="IPR017946">
    <property type="entry name" value="PLC-like_Pdiesterase_TIM-brl"/>
</dbReference>
<dbReference type="GO" id="GO:0008081">
    <property type="term" value="F:phosphoric diester hydrolase activity"/>
    <property type="evidence" value="ECO:0007669"/>
    <property type="project" value="InterPro"/>
</dbReference>
<protein>
    <submittedName>
        <fullName evidence="2">Glycerophosphoryl diester phosphodiesterase</fullName>
    </submittedName>
</protein>
<feature type="domain" description="GP-PDE" evidence="1">
    <location>
        <begin position="1"/>
        <end position="46"/>
    </location>
</feature>
<gene>
    <name evidence="2" type="ORF">NCTC9128_05132</name>
</gene>
<dbReference type="AlphaFoldDB" id="A0A2X3ERC1"/>
<dbReference type="GO" id="GO:0006629">
    <property type="term" value="P:lipid metabolic process"/>
    <property type="evidence" value="ECO:0007669"/>
    <property type="project" value="InterPro"/>
</dbReference>
<name>A0A2X3ERC1_KLEPN</name>
<accession>A0A2X3ERC1</accession>
<evidence type="ECO:0000313" key="3">
    <source>
        <dbReference type="Proteomes" id="UP000251088"/>
    </source>
</evidence>